<feature type="domain" description="HNH nuclease" evidence="1">
    <location>
        <begin position="13"/>
        <end position="39"/>
    </location>
</feature>
<dbReference type="Pfam" id="PF13392">
    <property type="entry name" value="HNH_3"/>
    <property type="match status" value="1"/>
</dbReference>
<gene>
    <name evidence="2" type="ORF">TM448B02573_0013</name>
</gene>
<dbReference type="GO" id="GO:0004519">
    <property type="term" value="F:endonuclease activity"/>
    <property type="evidence" value="ECO:0007669"/>
    <property type="project" value="UniProtKB-KW"/>
</dbReference>
<dbReference type="EMBL" id="MT144926">
    <property type="protein sequence ID" value="QJI01479.1"/>
    <property type="molecule type" value="Genomic_DNA"/>
</dbReference>
<dbReference type="SUPFAM" id="SSF54060">
    <property type="entry name" value="His-Me finger endonucleases"/>
    <property type="match status" value="1"/>
</dbReference>
<dbReference type="InterPro" id="IPR044925">
    <property type="entry name" value="His-Me_finger_sf"/>
</dbReference>
<keyword evidence="2" id="KW-0378">Hydrolase</keyword>
<protein>
    <submittedName>
        <fullName evidence="2">Putative homing endonuclease</fullName>
    </submittedName>
</protein>
<proteinExistence type="predicted"/>
<dbReference type="Gene3D" id="3.90.75.20">
    <property type="match status" value="1"/>
</dbReference>
<dbReference type="AlphaFoldDB" id="A0A6M3XU87"/>
<name>A0A6M3XU87_9ZZZZ</name>
<evidence type="ECO:0000259" key="1">
    <source>
        <dbReference type="Pfam" id="PF13392"/>
    </source>
</evidence>
<reference evidence="2" key="1">
    <citation type="submission" date="2020-03" db="EMBL/GenBank/DDBJ databases">
        <title>The deep terrestrial virosphere.</title>
        <authorList>
            <person name="Holmfeldt K."/>
            <person name="Nilsson E."/>
            <person name="Simone D."/>
            <person name="Lopez-Fernandez M."/>
            <person name="Wu X."/>
            <person name="de Brujin I."/>
            <person name="Lundin D."/>
            <person name="Andersson A."/>
            <person name="Bertilsson S."/>
            <person name="Dopson M."/>
        </authorList>
    </citation>
    <scope>NUCLEOTIDE SEQUENCE</scope>
    <source>
        <strain evidence="2">TM448B02573</strain>
    </source>
</reference>
<accession>A0A6M3XU87</accession>
<dbReference type="InterPro" id="IPR003615">
    <property type="entry name" value="HNH_nuc"/>
</dbReference>
<organism evidence="2">
    <name type="scientific">viral metagenome</name>
    <dbReference type="NCBI Taxonomy" id="1070528"/>
    <lineage>
        <taxon>unclassified sequences</taxon>
        <taxon>metagenomes</taxon>
        <taxon>organismal metagenomes</taxon>
    </lineage>
</organism>
<keyword evidence="2" id="KW-0255">Endonuclease</keyword>
<keyword evidence="2" id="KW-0540">Nuclease</keyword>
<sequence>MAKHLGRPLSRSELVHHINGNRKDNRIENLEIVSNSKHGTYNILCAHCELRKEIRLLQWQVRQLSQQAQGKLL</sequence>
<evidence type="ECO:0000313" key="2">
    <source>
        <dbReference type="EMBL" id="QJI01479.1"/>
    </source>
</evidence>